<evidence type="ECO:0000259" key="9">
    <source>
        <dbReference type="PROSITE" id="PS50105"/>
    </source>
</evidence>
<protein>
    <submittedName>
        <fullName evidence="10">ZAK</fullName>
        <ecNumber evidence="10">2.7.11.25</ecNumber>
    </submittedName>
</protein>
<dbReference type="AlphaFoldDB" id="A0A6J8CF06"/>
<keyword evidence="1" id="KW-0723">Serine/threonine-protein kinase</keyword>
<keyword evidence="5" id="KW-0067">ATP-binding</keyword>
<sequence>MAAFYEIDFEDLEFYERCGGGTFGSVYRAKWKSENLIVAVKKLLVLDKEAQVLSVLSHRNIIQFYGAVDEEPNFCLVTEFAKNGSLYDYLKNDKDMLDFAHIVRWAREIAQGMNYLHEEAPTKIIHRDLKSKNVVISHDMICKICDFGASKFMGSTTKMSLAGTFPWMAPEVIQSHPVSESCDTWSYGVVLWELLTHEVPFKGIEGFQVAWLVVERGERLTIPSTCPACFSHLMGQCWELDPKKRPSFRDILTKLHTISHDDCIPDQTNSFLQHREDWKKEIQATLERLKRAERNLTAKEQELREREMKLKERERSLEQQFKVVHLESFDVNTWREVDVFQWILQISNNYSDDLEQYADLFLQHNITGKRLLRMTHADIEKLGISSYGHILDLSTEIGLLKAHNHRLLNFPPLAKDTSPNTKDTSSLYKKVTLTFIFGHHHRLSPSTGEFKWKMYMEIDEDEEIEEFNAVTCVKDVTFLCSNGTSYKISHPPFIMEKWVTSSTLNMIIDCQVNFEKSVRKPKMIRYQHTLDPQGTSSGQHVVTLTLQQLEGTELLESNSSPTHKVIHQSQSSPDLQGVWSQRSLFTTRTLPESKGTVANWSSVVSGRKPSNPDLFSVSNIIYPSPKPIPGTPHQLYPSPGSPSLQRFASSSQQSSPGMTSSQQSSPGMTSSGSGSGSLSVSSQKSPWFSSNPKSRRASGSSAESARNPPPQPPNKKDQGKEGSSAKRFPSGEHQKESRVTFALSGSESSVNSGSAESGFSEKTEKPEGASYADVCSKCLESMETKSHSESHRGRGHHYSYQTNRGHHHQVTHQTRPSRGPYRGNQRPQSADVYRRGNQDYHQNESYRGYRGRGQSQRGDRGYRGRNRGNLRLSSGPRDRRFRSGNDYHRSFSDPKPDIDKMTNSLSLEDRARTSSANLRHSSGQQDNSNNERYTRHFSGQRDNSNNERHTRHFSGNQDDCDKQEK</sequence>
<dbReference type="EC" id="2.7.11.25" evidence="10"/>
<evidence type="ECO:0000256" key="7">
    <source>
        <dbReference type="SAM" id="MobiDB-lite"/>
    </source>
</evidence>
<feature type="compositionally biased region" description="Low complexity" evidence="7">
    <location>
        <begin position="845"/>
        <end position="856"/>
    </location>
</feature>
<dbReference type="PANTHER" id="PTHR44329">
    <property type="entry name" value="SERINE/THREONINE-PROTEIN KINASE TNNI3K-RELATED"/>
    <property type="match status" value="1"/>
</dbReference>
<accession>A0A6J8CF06</accession>
<dbReference type="PROSITE" id="PS50011">
    <property type="entry name" value="PROTEIN_KINASE_DOM"/>
    <property type="match status" value="1"/>
</dbReference>
<dbReference type="EMBL" id="CACVKT020005203">
    <property type="protein sequence ID" value="CAC5393500.1"/>
    <property type="molecule type" value="Genomic_DNA"/>
</dbReference>
<organism evidence="10 11">
    <name type="scientific">Mytilus coruscus</name>
    <name type="common">Sea mussel</name>
    <dbReference type="NCBI Taxonomy" id="42192"/>
    <lineage>
        <taxon>Eukaryota</taxon>
        <taxon>Metazoa</taxon>
        <taxon>Spiralia</taxon>
        <taxon>Lophotrochozoa</taxon>
        <taxon>Mollusca</taxon>
        <taxon>Bivalvia</taxon>
        <taxon>Autobranchia</taxon>
        <taxon>Pteriomorphia</taxon>
        <taxon>Mytilida</taxon>
        <taxon>Mytiloidea</taxon>
        <taxon>Mytilidae</taxon>
        <taxon>Mytilinae</taxon>
        <taxon>Mytilus</taxon>
    </lineage>
</organism>
<feature type="compositionally biased region" description="Basic and acidic residues" evidence="7">
    <location>
        <begin position="876"/>
        <end position="900"/>
    </location>
</feature>
<dbReference type="SUPFAM" id="SSF56112">
    <property type="entry name" value="Protein kinase-like (PK-like)"/>
    <property type="match status" value="1"/>
</dbReference>
<feature type="domain" description="SAM" evidence="9">
    <location>
        <begin position="334"/>
        <end position="403"/>
    </location>
</feature>
<dbReference type="InterPro" id="IPR001245">
    <property type="entry name" value="Ser-Thr/Tyr_kinase_cat_dom"/>
</dbReference>
<feature type="compositionally biased region" description="Low complexity" evidence="7">
    <location>
        <begin position="744"/>
        <end position="758"/>
    </location>
</feature>
<keyword evidence="3" id="KW-0547">Nucleotide-binding</keyword>
<feature type="region of interest" description="Disordered" evidence="7">
    <location>
        <begin position="625"/>
        <end position="965"/>
    </location>
</feature>
<dbReference type="GO" id="GO:0005524">
    <property type="term" value="F:ATP binding"/>
    <property type="evidence" value="ECO:0007669"/>
    <property type="project" value="UniProtKB-KW"/>
</dbReference>
<keyword evidence="6" id="KW-0175">Coiled coil</keyword>
<proteinExistence type="predicted"/>
<dbReference type="Proteomes" id="UP000507470">
    <property type="component" value="Unassembled WGS sequence"/>
</dbReference>
<feature type="compositionally biased region" description="Low complexity" evidence="7">
    <location>
        <begin position="649"/>
        <end position="685"/>
    </location>
</feature>
<evidence type="ECO:0000256" key="4">
    <source>
        <dbReference type="ARBA" id="ARBA00022777"/>
    </source>
</evidence>
<dbReference type="SMART" id="SM00220">
    <property type="entry name" value="S_TKc"/>
    <property type="match status" value="1"/>
</dbReference>
<keyword evidence="4" id="KW-0418">Kinase</keyword>
<dbReference type="GO" id="GO:0004709">
    <property type="term" value="F:MAP kinase kinase kinase activity"/>
    <property type="evidence" value="ECO:0007669"/>
    <property type="project" value="UniProtKB-EC"/>
</dbReference>
<dbReference type="SMART" id="SM00454">
    <property type="entry name" value="SAM"/>
    <property type="match status" value="1"/>
</dbReference>
<feature type="coiled-coil region" evidence="6">
    <location>
        <begin position="275"/>
        <end position="320"/>
    </location>
</feature>
<feature type="domain" description="Protein kinase" evidence="8">
    <location>
        <begin position="12"/>
        <end position="259"/>
    </location>
</feature>
<dbReference type="Gene3D" id="1.10.150.50">
    <property type="entry name" value="Transcription Factor, Ets-1"/>
    <property type="match status" value="1"/>
</dbReference>
<dbReference type="InterPro" id="IPR008271">
    <property type="entry name" value="Ser/Thr_kinase_AS"/>
</dbReference>
<dbReference type="PRINTS" id="PR00109">
    <property type="entry name" value="TYRKINASE"/>
</dbReference>
<keyword evidence="11" id="KW-1185">Reference proteome</keyword>
<dbReference type="PANTHER" id="PTHR44329:SF288">
    <property type="entry name" value="MITOGEN-ACTIVATED PROTEIN KINASE KINASE KINASE 20"/>
    <property type="match status" value="1"/>
</dbReference>
<dbReference type="PROSITE" id="PS00108">
    <property type="entry name" value="PROTEIN_KINASE_ST"/>
    <property type="match status" value="1"/>
</dbReference>
<dbReference type="Pfam" id="PF07647">
    <property type="entry name" value="SAM_2"/>
    <property type="match status" value="1"/>
</dbReference>
<feature type="compositionally biased region" description="Basic and acidic residues" evidence="7">
    <location>
        <begin position="714"/>
        <end position="738"/>
    </location>
</feature>
<reference evidence="10 11" key="1">
    <citation type="submission" date="2020-06" db="EMBL/GenBank/DDBJ databases">
        <authorList>
            <person name="Li R."/>
            <person name="Bekaert M."/>
        </authorList>
    </citation>
    <scope>NUCLEOTIDE SEQUENCE [LARGE SCALE GENOMIC DNA]</scope>
    <source>
        <strain evidence="11">wild</strain>
    </source>
</reference>
<dbReference type="OrthoDB" id="339325at2759"/>
<dbReference type="PROSITE" id="PS50105">
    <property type="entry name" value="SAM_DOMAIN"/>
    <property type="match status" value="1"/>
</dbReference>
<feature type="compositionally biased region" description="Polar residues" evidence="7">
    <location>
        <begin position="913"/>
        <end position="931"/>
    </location>
</feature>
<dbReference type="GO" id="GO:0005737">
    <property type="term" value="C:cytoplasm"/>
    <property type="evidence" value="ECO:0007669"/>
    <property type="project" value="TreeGrafter"/>
</dbReference>
<feature type="compositionally biased region" description="Low complexity" evidence="7">
    <location>
        <begin position="697"/>
        <end position="706"/>
    </location>
</feature>
<dbReference type="Gene3D" id="3.30.200.20">
    <property type="entry name" value="Phosphorylase Kinase, domain 1"/>
    <property type="match status" value="1"/>
</dbReference>
<evidence type="ECO:0000313" key="10">
    <source>
        <dbReference type="EMBL" id="CAC5393500.1"/>
    </source>
</evidence>
<evidence type="ECO:0000256" key="6">
    <source>
        <dbReference type="SAM" id="Coils"/>
    </source>
</evidence>
<evidence type="ECO:0000313" key="11">
    <source>
        <dbReference type="Proteomes" id="UP000507470"/>
    </source>
</evidence>
<name>A0A6J8CF06_MYTCO</name>
<evidence type="ECO:0000256" key="1">
    <source>
        <dbReference type="ARBA" id="ARBA00022527"/>
    </source>
</evidence>
<keyword evidence="2 10" id="KW-0808">Transferase</keyword>
<feature type="compositionally biased region" description="Basic and acidic residues" evidence="7">
    <location>
        <begin position="832"/>
        <end position="844"/>
    </location>
</feature>
<evidence type="ECO:0000256" key="3">
    <source>
        <dbReference type="ARBA" id="ARBA00022741"/>
    </source>
</evidence>
<evidence type="ECO:0000256" key="5">
    <source>
        <dbReference type="ARBA" id="ARBA00022840"/>
    </source>
</evidence>
<dbReference type="InterPro" id="IPR001660">
    <property type="entry name" value="SAM"/>
</dbReference>
<gene>
    <name evidence="10" type="ORF">MCOR_28361</name>
</gene>
<dbReference type="InterPro" id="IPR051681">
    <property type="entry name" value="Ser/Thr_Kinases-Pseudokinases"/>
</dbReference>
<feature type="compositionally biased region" description="Basic and acidic residues" evidence="7">
    <location>
        <begin position="780"/>
        <end position="792"/>
    </location>
</feature>
<dbReference type="InterPro" id="IPR013761">
    <property type="entry name" value="SAM/pointed_sf"/>
</dbReference>
<dbReference type="FunFam" id="3.30.200.20:FF:000220">
    <property type="entry name" value="mitogen-activated protein kinase kinase kinase 20 isoform X1"/>
    <property type="match status" value="1"/>
</dbReference>
<dbReference type="Pfam" id="PF07714">
    <property type="entry name" value="PK_Tyr_Ser-Thr"/>
    <property type="match status" value="1"/>
</dbReference>
<evidence type="ECO:0000259" key="8">
    <source>
        <dbReference type="PROSITE" id="PS50011"/>
    </source>
</evidence>
<dbReference type="Gene3D" id="1.10.510.10">
    <property type="entry name" value="Transferase(Phosphotransferase) domain 1"/>
    <property type="match status" value="1"/>
</dbReference>
<dbReference type="InterPro" id="IPR000719">
    <property type="entry name" value="Prot_kinase_dom"/>
</dbReference>
<dbReference type="InterPro" id="IPR011009">
    <property type="entry name" value="Kinase-like_dom_sf"/>
</dbReference>
<dbReference type="SUPFAM" id="SSF47769">
    <property type="entry name" value="SAM/Pointed domain"/>
    <property type="match status" value="1"/>
</dbReference>
<evidence type="ECO:0000256" key="2">
    <source>
        <dbReference type="ARBA" id="ARBA00022679"/>
    </source>
</evidence>